<keyword evidence="4" id="KW-0406">Ion transport</keyword>
<sequence length="60" mass="6674">MKTSAIVIIAFLICSMLILCESQIHTEVPCKYSGQCVQLCIILVNNKNAKCSNDTCTCYR</sequence>
<dbReference type="InterPro" id="IPR036574">
    <property type="entry name" value="Scorpion_toxin-like_sf"/>
</dbReference>
<feature type="chain" id="PRO_5001836550" evidence="3">
    <location>
        <begin position="23"/>
        <end position="60"/>
    </location>
</feature>
<organism evidence="4">
    <name type="scientific">Mesobuthus eupeus</name>
    <name type="common">Lesser Asian scorpion</name>
    <name type="synonym">Buthus eupeus</name>
    <dbReference type="NCBI Taxonomy" id="34648"/>
    <lineage>
        <taxon>Eukaryota</taxon>
        <taxon>Metazoa</taxon>
        <taxon>Ecdysozoa</taxon>
        <taxon>Arthropoda</taxon>
        <taxon>Chelicerata</taxon>
        <taxon>Arachnida</taxon>
        <taxon>Scorpiones</taxon>
        <taxon>Buthida</taxon>
        <taxon>Buthoidea</taxon>
        <taxon>Buthidae</taxon>
        <taxon>Mesobuthus</taxon>
    </lineage>
</organism>
<dbReference type="GO" id="GO:0034220">
    <property type="term" value="P:monoatomic ion transmembrane transport"/>
    <property type="evidence" value="ECO:0007669"/>
    <property type="project" value="UniProtKB-KW"/>
</dbReference>
<protein>
    <submittedName>
        <fullName evidence="4">Potassium channel blocker pMeKTx16-1</fullName>
    </submittedName>
</protein>
<dbReference type="Pfam" id="PF00451">
    <property type="entry name" value="Toxin_2"/>
    <property type="match status" value="1"/>
</dbReference>
<reference evidence="4" key="1">
    <citation type="submission" date="2013-09" db="EMBL/GenBank/DDBJ databases">
        <title>Variability of potassium channel blockers in Mesobuthus eupeus.</title>
        <authorList>
            <person name="Kuzmenkov A.I."/>
            <person name="Vassilevski A.A."/>
            <person name="Grishin E.V."/>
        </authorList>
    </citation>
    <scope>NUCLEOTIDE SEQUENCE</scope>
</reference>
<evidence type="ECO:0000313" key="4">
    <source>
        <dbReference type="EMBL" id="AIL48775.1"/>
    </source>
</evidence>
<dbReference type="GO" id="GO:0008200">
    <property type="term" value="F:ion channel inhibitor activity"/>
    <property type="evidence" value="ECO:0007669"/>
    <property type="project" value="InterPro"/>
</dbReference>
<dbReference type="InterPro" id="IPR001947">
    <property type="entry name" value="Scorpion_toxinS_K_inh"/>
</dbReference>
<keyword evidence="4" id="KW-0813">Transport</keyword>
<dbReference type="SUPFAM" id="SSF57095">
    <property type="entry name" value="Scorpion toxin-like"/>
    <property type="match status" value="1"/>
</dbReference>
<feature type="signal peptide" evidence="3">
    <location>
        <begin position="1"/>
        <end position="22"/>
    </location>
</feature>
<comment type="subcellular location">
    <subcellularLocation>
        <location evidence="1">Secreted</location>
    </subcellularLocation>
</comment>
<evidence type="ECO:0000256" key="3">
    <source>
        <dbReference type="SAM" id="SignalP"/>
    </source>
</evidence>
<keyword evidence="4" id="KW-0407">Ion channel</keyword>
<dbReference type="AlphaFoldDB" id="A0A088D9R3"/>
<proteinExistence type="evidence at transcript level"/>
<dbReference type="Gene3D" id="3.30.30.10">
    <property type="entry name" value="Knottin, scorpion toxin-like"/>
    <property type="match status" value="1"/>
</dbReference>
<accession>A0A088D9R3</accession>
<evidence type="ECO:0000256" key="1">
    <source>
        <dbReference type="ARBA" id="ARBA00004613"/>
    </source>
</evidence>
<keyword evidence="2" id="KW-0964">Secreted</keyword>
<dbReference type="GO" id="GO:0005576">
    <property type="term" value="C:extracellular region"/>
    <property type="evidence" value="ECO:0007669"/>
    <property type="project" value="UniProtKB-SubCell"/>
</dbReference>
<name>A0A088D9R3_MESEU</name>
<dbReference type="EMBL" id="KF612517">
    <property type="protein sequence ID" value="AIL48775.1"/>
    <property type="molecule type" value="mRNA"/>
</dbReference>
<evidence type="ECO:0000256" key="2">
    <source>
        <dbReference type="ARBA" id="ARBA00022525"/>
    </source>
</evidence>
<keyword evidence="3" id="KW-0732">Signal</keyword>